<gene>
    <name evidence="1" type="ORF">SAMN05444354_102193</name>
</gene>
<dbReference type="EMBL" id="FOAP01000002">
    <property type="protein sequence ID" value="SEK73244.1"/>
    <property type="molecule type" value="Genomic_DNA"/>
</dbReference>
<accession>A0A1H7JFR3</accession>
<proteinExistence type="predicted"/>
<dbReference type="Proteomes" id="UP000182719">
    <property type="component" value="Unassembled WGS sequence"/>
</dbReference>
<protein>
    <submittedName>
        <fullName evidence="1">Uncharacterized protein</fullName>
    </submittedName>
</protein>
<keyword evidence="2" id="KW-1185">Reference proteome</keyword>
<reference evidence="2" key="1">
    <citation type="submission" date="2016-10" db="EMBL/GenBank/DDBJ databases">
        <authorList>
            <person name="Varghese N."/>
            <person name="Submissions S."/>
        </authorList>
    </citation>
    <scope>NUCLEOTIDE SEQUENCE [LARGE SCALE GENOMIC DNA]</scope>
    <source>
        <strain evidence="2">DSM 17044</strain>
    </source>
</reference>
<dbReference type="AlphaFoldDB" id="A0A1H7JFR3"/>
<evidence type="ECO:0000313" key="1">
    <source>
        <dbReference type="EMBL" id="SEK73244.1"/>
    </source>
</evidence>
<sequence length="599" mass="67782">MLAEQLIEAGLHNGTISIFDDDQEGAEFGSDSSGRLIDYIMAAGRLNCPVPVSLVVRVLNSRVGPMALEQIHYLFWDLDLFRWEFVDEEGAELCISPRLQLEAELLCRRRLADTGREITCLIELIEGVQPKGVDKSAEIRFLLDLLQKLDRNGPRGAAYATGYLKVAEALTKLRIRHQVRDASLMLQESSFRRAALRTKDNSDKSIILLNDAERDRVLNDAREVVEVAIQEISEGKLWAGRRTKENLYVERASIYGFLAVGRAKAHGVPDAVWSDYLAARTAIARAMAIADSYFPFDVGLWTPFDILEEDGSDLSEERRSEMRADIYAVLDQVDIDTLPPSQQEKFNNRRFKVGSALGDEELGKDAYQRLEASNPPVAYFLQARSMCPNIFGGKAKEPFSENTRQRARSAAKFLKERTQAIALDTRCLHLLLQLEWAAATGGRLLHGERRPLPSESKNRTDILESVRELNRAADEGARFVFRYLEATLTWIGGDVDRAVDLWRALERETEYEDASRMMRRLFIANANGKPVLYRGRLEKQRSKGHWQLRVEGLHGYVNLAEREFRNEDLQPGREIKGFAIAFNYLGPIADLASRYGGQL</sequence>
<dbReference type="OrthoDB" id="7051397at2"/>
<evidence type="ECO:0000313" key="2">
    <source>
        <dbReference type="Proteomes" id="UP000182719"/>
    </source>
</evidence>
<name>A0A1H7JFR3_STIAU</name>
<organism evidence="1 2">
    <name type="scientific">Stigmatella aurantiaca</name>
    <dbReference type="NCBI Taxonomy" id="41"/>
    <lineage>
        <taxon>Bacteria</taxon>
        <taxon>Pseudomonadati</taxon>
        <taxon>Myxococcota</taxon>
        <taxon>Myxococcia</taxon>
        <taxon>Myxococcales</taxon>
        <taxon>Cystobacterineae</taxon>
        <taxon>Archangiaceae</taxon>
        <taxon>Stigmatella</taxon>
    </lineage>
</organism>